<reference evidence="1 2" key="1">
    <citation type="submission" date="2016-04" db="EMBL/GenBank/DDBJ databases">
        <title>ATOL: Assembling a taxonomically balanced genome-scale reconstruction of the evolutionary history of the Enterobacteriaceae.</title>
        <authorList>
            <person name="Plunkett G.III."/>
            <person name="Neeno-Eckwall E.C."/>
            <person name="Glasner J.D."/>
            <person name="Perna N.T."/>
        </authorList>
    </citation>
    <scope>NUCLEOTIDE SEQUENCE [LARGE SCALE GENOMIC DNA]</scope>
    <source>
        <strain evidence="1 2">ATCC 12841</strain>
    </source>
</reference>
<name>A0AA91EKZ0_9GAMM</name>
<dbReference type="Proteomes" id="UP000078431">
    <property type="component" value="Unassembled WGS sequence"/>
</dbReference>
<evidence type="ECO:0000313" key="1">
    <source>
        <dbReference type="EMBL" id="OAT60965.1"/>
    </source>
</evidence>
<dbReference type="EMBL" id="LXEX01000005">
    <property type="protein sequence ID" value="OAT60965.1"/>
    <property type="molecule type" value="Genomic_DNA"/>
</dbReference>
<comment type="caution">
    <text evidence="1">The sequence shown here is derived from an EMBL/GenBank/DDBJ whole genome shotgun (WGS) entry which is preliminary data.</text>
</comment>
<evidence type="ECO:0000313" key="2">
    <source>
        <dbReference type="Proteomes" id="UP000078431"/>
    </source>
</evidence>
<proteinExistence type="predicted"/>
<sequence length="48" mass="5691">MWRTEKQGEAPVKLFEEACLRWMNEKSHKRYNKLNLLVGRGGFEPPTN</sequence>
<organism evidence="1 2">
    <name type="scientific">Obesumbacterium proteus ATCC 12841</name>
    <dbReference type="NCBI Taxonomy" id="1354268"/>
    <lineage>
        <taxon>Bacteria</taxon>
        <taxon>Pseudomonadati</taxon>
        <taxon>Pseudomonadota</taxon>
        <taxon>Gammaproteobacteria</taxon>
        <taxon>Enterobacterales</taxon>
        <taxon>Hafniaceae</taxon>
        <taxon>Obesumbacterium</taxon>
    </lineage>
</organism>
<keyword evidence="2" id="KW-1185">Reference proteome</keyword>
<gene>
    <name evidence="1" type="ORF">M993_00442</name>
</gene>
<accession>A0AA91EKZ0</accession>
<dbReference type="AlphaFoldDB" id="A0AA91EKZ0"/>
<protein>
    <submittedName>
        <fullName evidence="1">Prophage integrase</fullName>
    </submittedName>
</protein>